<proteinExistence type="predicted"/>
<dbReference type="PANTHER" id="PTHR43058">
    <property type="entry name" value="SLR0655 PROTEIN"/>
    <property type="match status" value="1"/>
</dbReference>
<sequence length="185" mass="21597">MLHRHLPGFPLAIVKRSMTSASTQRHVENVWDYPRPPAIELTPRRLRIVWGSEENELTIAETTNAYRILETSHPPTYYFPPKDVKMEWLKENDRHTFCEWKGGASYYDFYPRSPPTQVVKSRIWTYHSPVTKYAALKDHLAFYVGPWRCFVDDEEIKPQEGDFYGGWISSDIQGKMKGGAGTWGW</sequence>
<name>A0A4Y7QDQ9_9AGAM</name>
<dbReference type="VEuPathDB" id="FungiDB:BD410DRAFT_784855"/>
<feature type="domain" description="DUF427" evidence="1">
    <location>
        <begin position="55"/>
        <end position="144"/>
    </location>
</feature>
<dbReference type="Proteomes" id="UP000294933">
    <property type="component" value="Unassembled WGS sequence"/>
</dbReference>
<keyword evidence="3" id="KW-1185">Reference proteome</keyword>
<dbReference type="EMBL" id="ML170163">
    <property type="protein sequence ID" value="TDL25827.1"/>
    <property type="molecule type" value="Genomic_DNA"/>
</dbReference>
<reference evidence="2 3" key="1">
    <citation type="submission" date="2018-06" db="EMBL/GenBank/DDBJ databases">
        <title>A transcriptomic atlas of mushroom development highlights an independent origin of complex multicellularity.</title>
        <authorList>
            <consortium name="DOE Joint Genome Institute"/>
            <person name="Krizsan K."/>
            <person name="Almasi E."/>
            <person name="Merenyi Z."/>
            <person name="Sahu N."/>
            <person name="Viragh M."/>
            <person name="Koszo T."/>
            <person name="Mondo S."/>
            <person name="Kiss B."/>
            <person name="Balint B."/>
            <person name="Kues U."/>
            <person name="Barry K."/>
            <person name="Hegedus J.C."/>
            <person name="Henrissat B."/>
            <person name="Johnson J."/>
            <person name="Lipzen A."/>
            <person name="Ohm R."/>
            <person name="Nagy I."/>
            <person name="Pangilinan J."/>
            <person name="Yan J."/>
            <person name="Xiong Y."/>
            <person name="Grigoriev I.V."/>
            <person name="Hibbett D.S."/>
            <person name="Nagy L.G."/>
        </authorList>
    </citation>
    <scope>NUCLEOTIDE SEQUENCE [LARGE SCALE GENOMIC DNA]</scope>
    <source>
        <strain evidence="2 3">SZMC22713</strain>
    </source>
</reference>
<dbReference type="Gene3D" id="2.170.150.40">
    <property type="entry name" value="Domain of unknown function (DUF427)"/>
    <property type="match status" value="1"/>
</dbReference>
<dbReference type="InterPro" id="IPR007361">
    <property type="entry name" value="DUF427"/>
</dbReference>
<gene>
    <name evidence="2" type="ORF">BD410DRAFT_784855</name>
</gene>
<dbReference type="Pfam" id="PF04248">
    <property type="entry name" value="NTP_transf_9"/>
    <property type="match status" value="1"/>
</dbReference>
<protein>
    <submittedName>
        <fullName evidence="2">DUF427-domain-containing protein</fullName>
    </submittedName>
</protein>
<evidence type="ECO:0000313" key="3">
    <source>
        <dbReference type="Proteomes" id="UP000294933"/>
    </source>
</evidence>
<evidence type="ECO:0000313" key="2">
    <source>
        <dbReference type="EMBL" id="TDL25827.1"/>
    </source>
</evidence>
<dbReference type="InterPro" id="IPR038694">
    <property type="entry name" value="DUF427_sf"/>
</dbReference>
<accession>A0A4Y7QDQ9</accession>
<dbReference type="PANTHER" id="PTHR43058:SF1">
    <property type="entry name" value="DUF427 DOMAIN-CONTAINING PROTEIN"/>
    <property type="match status" value="1"/>
</dbReference>
<dbReference type="AlphaFoldDB" id="A0A4Y7QDQ9"/>
<organism evidence="2 3">
    <name type="scientific">Rickenella mellea</name>
    <dbReference type="NCBI Taxonomy" id="50990"/>
    <lineage>
        <taxon>Eukaryota</taxon>
        <taxon>Fungi</taxon>
        <taxon>Dikarya</taxon>
        <taxon>Basidiomycota</taxon>
        <taxon>Agaricomycotina</taxon>
        <taxon>Agaricomycetes</taxon>
        <taxon>Hymenochaetales</taxon>
        <taxon>Rickenellaceae</taxon>
        <taxon>Rickenella</taxon>
    </lineage>
</organism>
<dbReference type="STRING" id="50990.A0A4Y7QDQ9"/>
<dbReference type="OrthoDB" id="18996at2759"/>
<evidence type="ECO:0000259" key="1">
    <source>
        <dbReference type="Pfam" id="PF04248"/>
    </source>
</evidence>